<reference evidence="1 2" key="1">
    <citation type="submission" date="2024-05" db="EMBL/GenBank/DDBJ databases">
        <authorList>
            <person name="Wallberg A."/>
        </authorList>
    </citation>
    <scope>NUCLEOTIDE SEQUENCE [LARGE SCALE GENOMIC DNA]</scope>
</reference>
<organism evidence="1 2">
    <name type="scientific">Meganyctiphanes norvegica</name>
    <name type="common">Northern krill</name>
    <name type="synonym">Thysanopoda norvegica</name>
    <dbReference type="NCBI Taxonomy" id="48144"/>
    <lineage>
        <taxon>Eukaryota</taxon>
        <taxon>Metazoa</taxon>
        <taxon>Ecdysozoa</taxon>
        <taxon>Arthropoda</taxon>
        <taxon>Crustacea</taxon>
        <taxon>Multicrustacea</taxon>
        <taxon>Malacostraca</taxon>
        <taxon>Eumalacostraca</taxon>
        <taxon>Eucarida</taxon>
        <taxon>Euphausiacea</taxon>
        <taxon>Euphausiidae</taxon>
        <taxon>Meganyctiphanes</taxon>
    </lineage>
</organism>
<evidence type="ECO:0000313" key="1">
    <source>
        <dbReference type="EMBL" id="CAL4152703.1"/>
    </source>
</evidence>
<dbReference type="EMBL" id="CAXKWB010039165">
    <property type="protein sequence ID" value="CAL4152703.1"/>
    <property type="molecule type" value="Genomic_DNA"/>
</dbReference>
<gene>
    <name evidence="1" type="ORF">MNOR_LOCUS31042</name>
</gene>
<comment type="caution">
    <text evidence="1">The sequence shown here is derived from an EMBL/GenBank/DDBJ whole genome shotgun (WGS) entry which is preliminary data.</text>
</comment>
<dbReference type="Proteomes" id="UP001497623">
    <property type="component" value="Unassembled WGS sequence"/>
</dbReference>
<proteinExistence type="predicted"/>
<name>A0AAV2S134_MEGNR</name>
<accession>A0AAV2S134</accession>
<evidence type="ECO:0000313" key="2">
    <source>
        <dbReference type="Proteomes" id="UP001497623"/>
    </source>
</evidence>
<keyword evidence="2" id="KW-1185">Reference proteome</keyword>
<sequence length="116" mass="12777">MSPNVVKCRQISPCVALMVVSHQISPHVVNVAKCFVKCRQNITNITMCGKCLPNDVQCRQISPCVALMVVSHQISPHVVNVAKCLSNVAKMSLNITMCGKCRQMTSNVAKYHHVML</sequence>
<dbReference type="AlphaFoldDB" id="A0AAV2S134"/>
<protein>
    <submittedName>
        <fullName evidence="1">Uncharacterized protein</fullName>
    </submittedName>
</protein>